<dbReference type="OrthoDB" id="654211at2759"/>
<evidence type="ECO:0000256" key="1">
    <source>
        <dbReference type="PROSITE-ProRule" id="PRU00042"/>
    </source>
</evidence>
<sequence length="453" mass="52392">MLGREASSEEMEFEANSRSAYFKAQSEHLSGHQPQYGNQNAYSLPFEFPVDYPTMDPQDQSFRSHQRHRSASSQSSHSSIHRSSNGSVFSSWQPQARSSVASTNTTWSHCSDFCSEHIAPTEDLLEAQCPIASPPSARTPSKQAYECRPSQDKERFLTCVLRNKRSRRSAKEPKYQCTACSEGFQQKYDWKRHEETYQERTEMFECELCMNVYFLEKDFIHHHQVSHRCQVCVPKKHVEMARKKRVARSSWGCGFCVHLSTSWLERCNHISGHFERKGHTMADWKHSRVIWSLLQRPEILQEWCYLLETKQRTQNPFSWKESTTGRSEGYPDTDAQPQLQDLLEFYPQSHKAAAIARLAFEMGLREKELPKAPPPVPKKDQYPQQLPRHSMYPQSQHSDPFSAAVYDPMPDMPIWNGLGAIPEDPFQPTNVVTLDYDELNAAFSDTYDCAVQF</sequence>
<dbReference type="AlphaFoldDB" id="A0A9P6KTB9"/>
<evidence type="ECO:0000313" key="4">
    <source>
        <dbReference type="EMBL" id="KAF9738683.1"/>
    </source>
</evidence>
<gene>
    <name evidence="4" type="ORF">PMIN01_03966</name>
</gene>
<evidence type="ECO:0000259" key="3">
    <source>
        <dbReference type="PROSITE" id="PS50157"/>
    </source>
</evidence>
<dbReference type="InterPro" id="IPR013087">
    <property type="entry name" value="Znf_C2H2_type"/>
</dbReference>
<dbReference type="EMBL" id="WJXW01000003">
    <property type="protein sequence ID" value="KAF9738683.1"/>
    <property type="molecule type" value="Genomic_DNA"/>
</dbReference>
<organism evidence="4 5">
    <name type="scientific">Paraphaeosphaeria minitans</name>
    <dbReference type="NCBI Taxonomy" id="565426"/>
    <lineage>
        <taxon>Eukaryota</taxon>
        <taxon>Fungi</taxon>
        <taxon>Dikarya</taxon>
        <taxon>Ascomycota</taxon>
        <taxon>Pezizomycotina</taxon>
        <taxon>Dothideomycetes</taxon>
        <taxon>Pleosporomycetidae</taxon>
        <taxon>Pleosporales</taxon>
        <taxon>Massarineae</taxon>
        <taxon>Didymosphaeriaceae</taxon>
        <taxon>Paraphaeosphaeria</taxon>
    </lineage>
</organism>
<dbReference type="Gene3D" id="3.30.160.60">
    <property type="entry name" value="Classic Zinc Finger"/>
    <property type="match status" value="1"/>
</dbReference>
<dbReference type="PROSITE" id="PS00028">
    <property type="entry name" value="ZINC_FINGER_C2H2_1"/>
    <property type="match status" value="1"/>
</dbReference>
<keyword evidence="1" id="KW-0863">Zinc-finger</keyword>
<feature type="region of interest" description="Disordered" evidence="2">
    <location>
        <begin position="48"/>
        <end position="91"/>
    </location>
</feature>
<accession>A0A9P6KTB9</accession>
<keyword evidence="1" id="KW-0479">Metal-binding</keyword>
<comment type="caution">
    <text evidence="4">The sequence shown here is derived from an EMBL/GenBank/DDBJ whole genome shotgun (WGS) entry which is preliminary data.</text>
</comment>
<protein>
    <recommendedName>
        <fullName evidence="3">C2H2-type domain-containing protein</fullName>
    </recommendedName>
</protein>
<evidence type="ECO:0000313" key="5">
    <source>
        <dbReference type="Proteomes" id="UP000756921"/>
    </source>
</evidence>
<evidence type="ECO:0000256" key="2">
    <source>
        <dbReference type="SAM" id="MobiDB-lite"/>
    </source>
</evidence>
<keyword evidence="1" id="KW-0862">Zinc</keyword>
<dbReference type="PROSITE" id="PS50157">
    <property type="entry name" value="ZINC_FINGER_C2H2_2"/>
    <property type="match status" value="1"/>
</dbReference>
<name>A0A9P6KTB9_9PLEO</name>
<feature type="compositionally biased region" description="Low complexity" evidence="2">
    <location>
        <begin position="71"/>
        <end position="84"/>
    </location>
</feature>
<reference evidence="4" key="1">
    <citation type="journal article" date="2020" name="Mol. Plant Microbe Interact.">
        <title>Genome Sequence of the Biocontrol Agent Coniothyrium minitans strain Conio (IMI 134523).</title>
        <authorList>
            <person name="Patel D."/>
            <person name="Shittu T.A."/>
            <person name="Baroncelli R."/>
            <person name="Muthumeenakshi S."/>
            <person name="Osborne T.H."/>
            <person name="Janganan T.K."/>
            <person name="Sreenivasaprasad S."/>
        </authorList>
    </citation>
    <scope>NUCLEOTIDE SEQUENCE</scope>
    <source>
        <strain evidence="4">Conio</strain>
    </source>
</reference>
<proteinExistence type="predicted"/>
<dbReference type="Proteomes" id="UP000756921">
    <property type="component" value="Unassembled WGS sequence"/>
</dbReference>
<keyword evidence="5" id="KW-1185">Reference proteome</keyword>
<dbReference type="GO" id="GO:0008270">
    <property type="term" value="F:zinc ion binding"/>
    <property type="evidence" value="ECO:0007669"/>
    <property type="project" value="UniProtKB-KW"/>
</dbReference>
<feature type="domain" description="C2H2-type" evidence="3">
    <location>
        <begin position="175"/>
        <end position="202"/>
    </location>
</feature>